<evidence type="ECO:0000256" key="7">
    <source>
        <dbReference type="ARBA" id="ARBA00022676"/>
    </source>
</evidence>
<feature type="transmembrane region" description="Helical" evidence="12">
    <location>
        <begin position="556"/>
        <end position="580"/>
    </location>
</feature>
<protein>
    <recommendedName>
        <fullName evidence="4">Glucans biosynthesis glucosyltransferase H</fullName>
    </recommendedName>
</protein>
<evidence type="ECO:0000256" key="1">
    <source>
        <dbReference type="ARBA" id="ARBA00004429"/>
    </source>
</evidence>
<keyword evidence="11 12" id="KW-0472">Membrane</keyword>
<evidence type="ECO:0000256" key="11">
    <source>
        <dbReference type="ARBA" id="ARBA00023136"/>
    </source>
</evidence>
<evidence type="ECO:0000256" key="8">
    <source>
        <dbReference type="ARBA" id="ARBA00022679"/>
    </source>
</evidence>
<feature type="transmembrane region" description="Helical" evidence="12">
    <location>
        <begin position="506"/>
        <end position="528"/>
    </location>
</feature>
<dbReference type="RefSeq" id="WP_142583523.1">
    <property type="nucleotide sequence ID" value="NZ_CABFPH010000036.1"/>
</dbReference>
<gene>
    <name evidence="14" type="primary">mdoH_1</name>
    <name evidence="14" type="ORF">MET9862_02783</name>
</gene>
<comment type="pathway">
    <text evidence="2">Glycan metabolism; osmoregulated periplasmic glucan (OPG) biosynthesis.</text>
</comment>
<dbReference type="PANTHER" id="PTHR43867:SF5">
    <property type="entry name" value="GLUCANS BIOSYNTHESIS GLUCOSYLTRANSFERASE H"/>
    <property type="match status" value="1"/>
</dbReference>
<keyword evidence="9 12" id="KW-0812">Transmembrane</keyword>
<accession>A0A509EDL6</accession>
<dbReference type="OrthoDB" id="9775281at2"/>
<keyword evidence="6" id="KW-0997">Cell inner membrane</keyword>
<name>A0A509EDL6_9HYPH</name>
<dbReference type="Proteomes" id="UP000410984">
    <property type="component" value="Unassembled WGS sequence"/>
</dbReference>
<keyword evidence="5" id="KW-1003">Cell membrane</keyword>
<keyword evidence="8 14" id="KW-0808">Transferase</keyword>
<reference evidence="14 15" key="1">
    <citation type="submission" date="2019-06" db="EMBL/GenBank/DDBJ databases">
        <authorList>
            <person name="Rodrigo-Torres L."/>
            <person name="Arahal R. D."/>
            <person name="Lucena T."/>
        </authorList>
    </citation>
    <scope>NUCLEOTIDE SEQUENCE [LARGE SCALE GENOMIC DNA]</scope>
    <source>
        <strain evidence="14 15">SB0023/3</strain>
    </source>
</reference>
<evidence type="ECO:0000256" key="2">
    <source>
        <dbReference type="ARBA" id="ARBA00005001"/>
    </source>
</evidence>
<dbReference type="GO" id="GO:0005886">
    <property type="term" value="C:plasma membrane"/>
    <property type="evidence" value="ECO:0007669"/>
    <property type="project" value="UniProtKB-SubCell"/>
</dbReference>
<proteinExistence type="inferred from homology"/>
<dbReference type="NCBIfam" id="NF003961">
    <property type="entry name" value="PRK05454.2-4"/>
    <property type="match status" value="1"/>
</dbReference>
<evidence type="ECO:0000256" key="4">
    <source>
        <dbReference type="ARBA" id="ARBA00020585"/>
    </source>
</evidence>
<evidence type="ECO:0000256" key="5">
    <source>
        <dbReference type="ARBA" id="ARBA00022475"/>
    </source>
</evidence>
<keyword evidence="15" id="KW-1185">Reference proteome</keyword>
<feature type="transmembrane region" description="Helical" evidence="12">
    <location>
        <begin position="415"/>
        <end position="438"/>
    </location>
</feature>
<dbReference type="EMBL" id="CABFPH010000036">
    <property type="protein sequence ID" value="VUD72188.1"/>
    <property type="molecule type" value="Genomic_DNA"/>
</dbReference>
<dbReference type="AlphaFoldDB" id="A0A509EDL6"/>
<comment type="similarity">
    <text evidence="3">Belongs to the glycosyltransferase 2 family. OpgH subfamily.</text>
</comment>
<feature type="domain" description="Glycosyltransferase 2-like" evidence="13">
    <location>
        <begin position="244"/>
        <end position="437"/>
    </location>
</feature>
<dbReference type="CDD" id="cd04191">
    <property type="entry name" value="Glucan_BSP_MdoH"/>
    <property type="match status" value="1"/>
</dbReference>
<dbReference type="Pfam" id="PF13632">
    <property type="entry name" value="Glyco_trans_2_3"/>
    <property type="match status" value="1"/>
</dbReference>
<evidence type="ECO:0000256" key="10">
    <source>
        <dbReference type="ARBA" id="ARBA00022989"/>
    </source>
</evidence>
<sequence length="654" mass="69931">MSITPMPQETQAVEARAADRAAGAAVVAGASIEAWHAEDKGPGAGNAGPARRTLLRRRLALALPTLATAAVIAALAASAYPAAGWLGGAVLGLFCVLMAWQSFTAWQYLYGLVATLLGDRAKSALERRSEGTVPAPSGRSRTAAVVAIHAEDAVAVFAALRVMARSLAREGAEDIDLFVLSDTRDGAIAAVEEHEFARILAWRASAGPGLPQVRYRRRRENLGRKAGNIAEFCETYGHEYDFMIVLDADSLMTGAAMRRLVGLMEESPRVGLIQTVSYAAGRDTLFARIQQFAVRLYAPLALRCLETWQGPDGSYWGHNAILRVEAFANNAALPVLPGRAPLGGEILCHDIVEGALLRRAGWEVRLLPEMGGTWEEMPTNLVDLLGRERRWCQGNLQHLSVLPWTGLRAASRWHLATGILAYLMLPLWIAFLGLGTWLTARTGDLGLLGYGLTGTTPAAHALAALTVLVLALPKVLSLGYVLASPRRRAEFGGSGRLLASAALEQAIWVVLWPVMTLFTAAAVVSTFFGRVVRWDTQARDDRRVPWSEALRLQADAVVVGAVLTLGLILAGDLVLALWMAPLAIALITSPAQSVLTSSAGLGRIARLRGLFLTVDDTIQAPELAELHQTRLPAPAPQAAARVGQGAVWLAADEA</sequence>
<dbReference type="PANTHER" id="PTHR43867">
    <property type="entry name" value="CELLULOSE SYNTHASE CATALYTIC SUBUNIT A [UDP-FORMING]"/>
    <property type="match status" value="1"/>
</dbReference>
<comment type="subcellular location">
    <subcellularLocation>
        <location evidence="1">Cell inner membrane</location>
        <topology evidence="1">Multi-pass membrane protein</topology>
    </subcellularLocation>
</comment>
<keyword evidence="10 12" id="KW-1133">Transmembrane helix</keyword>
<evidence type="ECO:0000256" key="12">
    <source>
        <dbReference type="SAM" id="Phobius"/>
    </source>
</evidence>
<dbReference type="Gene3D" id="3.90.550.10">
    <property type="entry name" value="Spore Coat Polysaccharide Biosynthesis Protein SpsA, Chain A"/>
    <property type="match status" value="1"/>
</dbReference>
<evidence type="ECO:0000256" key="9">
    <source>
        <dbReference type="ARBA" id="ARBA00022692"/>
    </source>
</evidence>
<dbReference type="InterPro" id="IPR001173">
    <property type="entry name" value="Glyco_trans_2-like"/>
</dbReference>
<dbReference type="GO" id="GO:0016758">
    <property type="term" value="F:hexosyltransferase activity"/>
    <property type="evidence" value="ECO:0007669"/>
    <property type="project" value="TreeGrafter"/>
</dbReference>
<evidence type="ECO:0000313" key="15">
    <source>
        <dbReference type="Proteomes" id="UP000410984"/>
    </source>
</evidence>
<evidence type="ECO:0000256" key="3">
    <source>
        <dbReference type="ARBA" id="ARBA00009337"/>
    </source>
</evidence>
<evidence type="ECO:0000259" key="13">
    <source>
        <dbReference type="Pfam" id="PF13632"/>
    </source>
</evidence>
<evidence type="ECO:0000313" key="14">
    <source>
        <dbReference type="EMBL" id="VUD72188.1"/>
    </source>
</evidence>
<feature type="transmembrane region" description="Helical" evidence="12">
    <location>
        <begin position="59"/>
        <end position="77"/>
    </location>
</feature>
<feature type="transmembrane region" description="Helical" evidence="12">
    <location>
        <begin position="458"/>
        <end position="483"/>
    </location>
</feature>
<keyword evidence="7 14" id="KW-0328">Glycosyltransferase</keyword>
<evidence type="ECO:0000256" key="6">
    <source>
        <dbReference type="ARBA" id="ARBA00022519"/>
    </source>
</evidence>
<dbReference type="InterPro" id="IPR029044">
    <property type="entry name" value="Nucleotide-diphossugar_trans"/>
</dbReference>
<dbReference type="SUPFAM" id="SSF53448">
    <property type="entry name" value="Nucleotide-diphospho-sugar transferases"/>
    <property type="match status" value="1"/>
</dbReference>
<organism evidence="14 15">
    <name type="scientific">Methylobacterium symbioticum</name>
    <dbReference type="NCBI Taxonomy" id="2584084"/>
    <lineage>
        <taxon>Bacteria</taxon>
        <taxon>Pseudomonadati</taxon>
        <taxon>Pseudomonadota</taxon>
        <taxon>Alphaproteobacteria</taxon>
        <taxon>Hyphomicrobiales</taxon>
        <taxon>Methylobacteriaceae</taxon>
        <taxon>Methylobacterium</taxon>
    </lineage>
</organism>
<dbReference type="NCBIfam" id="NF003958">
    <property type="entry name" value="PRK05454.2-1"/>
    <property type="match status" value="1"/>
</dbReference>
<dbReference type="NCBIfam" id="NF003962">
    <property type="entry name" value="PRK05454.2-5"/>
    <property type="match status" value="1"/>
</dbReference>
<dbReference type="InterPro" id="IPR050321">
    <property type="entry name" value="Glycosyltr_2/OpgH_subfam"/>
</dbReference>